<reference evidence="3 5" key="2">
    <citation type="submission" date="2019-06" db="EMBL/GenBank/DDBJ databases">
        <title>Draft genomes of female and male turbot (Scophthalmus maximus).</title>
        <authorList>
            <person name="Xu H."/>
            <person name="Xu X.-W."/>
            <person name="Shao C."/>
            <person name="Chen S."/>
        </authorList>
    </citation>
    <scope>NUCLEOTIDE SEQUENCE [LARGE SCALE GENOMIC DNA]</scope>
    <source>
        <strain evidence="3">Ysfricsl-2016a</strain>
        <tissue evidence="3">Blood</tissue>
    </source>
</reference>
<dbReference type="EMBL" id="VEVO01000020">
    <property type="protein sequence ID" value="KAF0024925.1"/>
    <property type="molecule type" value="Genomic_DNA"/>
</dbReference>
<gene>
    <name evidence="3" type="ORF">F2P81_021806</name>
    <name evidence="2" type="ORF">SMAX5B_004623</name>
</gene>
<evidence type="ECO:0000313" key="3">
    <source>
        <dbReference type="EMBL" id="KAF0024925.1"/>
    </source>
</evidence>
<dbReference type="Proteomes" id="UP000246464">
    <property type="component" value="Chromosome 18"/>
</dbReference>
<evidence type="ECO:0000313" key="2">
    <source>
        <dbReference type="EMBL" id="AWP17068.1"/>
    </source>
</evidence>
<reference evidence="2 4" key="1">
    <citation type="submission" date="2017-12" db="EMBL/GenBank/DDBJ databases">
        <title>Integrating genomic resources of turbot (Scophthalmus maximus) in depth evaluation of genetic and physical mapping variation across individuals.</title>
        <authorList>
            <person name="Martinez P."/>
        </authorList>
    </citation>
    <scope>NUCLEOTIDE SEQUENCE [LARGE SCALE GENOMIC DNA]</scope>
</reference>
<organism evidence="2 4">
    <name type="scientific">Scophthalmus maximus</name>
    <name type="common">Turbot</name>
    <name type="synonym">Psetta maxima</name>
    <dbReference type="NCBI Taxonomy" id="52904"/>
    <lineage>
        <taxon>Eukaryota</taxon>
        <taxon>Metazoa</taxon>
        <taxon>Chordata</taxon>
        <taxon>Craniata</taxon>
        <taxon>Vertebrata</taxon>
        <taxon>Euteleostomi</taxon>
        <taxon>Actinopterygii</taxon>
        <taxon>Neopterygii</taxon>
        <taxon>Teleostei</taxon>
        <taxon>Neoteleostei</taxon>
        <taxon>Acanthomorphata</taxon>
        <taxon>Carangaria</taxon>
        <taxon>Pleuronectiformes</taxon>
        <taxon>Pleuronectoidei</taxon>
        <taxon>Scophthalmidae</taxon>
        <taxon>Scophthalmus</taxon>
    </lineage>
</organism>
<feature type="region of interest" description="Disordered" evidence="1">
    <location>
        <begin position="56"/>
        <end position="79"/>
    </location>
</feature>
<evidence type="ECO:0000313" key="5">
    <source>
        <dbReference type="Proteomes" id="UP000438429"/>
    </source>
</evidence>
<protein>
    <submittedName>
        <fullName evidence="2">Uncharacterized protein</fullName>
    </submittedName>
</protein>
<evidence type="ECO:0000313" key="4">
    <source>
        <dbReference type="Proteomes" id="UP000246464"/>
    </source>
</evidence>
<dbReference type="AlphaFoldDB" id="A0A2U9CKK4"/>
<feature type="compositionally biased region" description="Polar residues" evidence="1">
    <location>
        <begin position="57"/>
        <end position="74"/>
    </location>
</feature>
<accession>A0A2U9CKK4</accession>
<keyword evidence="4" id="KW-1185">Reference proteome</keyword>
<dbReference type="Proteomes" id="UP000438429">
    <property type="component" value="Unassembled WGS sequence"/>
</dbReference>
<dbReference type="EMBL" id="CP026260">
    <property type="protein sequence ID" value="AWP17068.1"/>
    <property type="molecule type" value="Genomic_DNA"/>
</dbReference>
<proteinExistence type="predicted"/>
<evidence type="ECO:0000256" key="1">
    <source>
        <dbReference type="SAM" id="MobiDB-lite"/>
    </source>
</evidence>
<name>A0A2U9CKK4_SCOMX</name>
<sequence>MLSPTEGFIEKLVARVLVEAQPFKAVSLHIFNPGNTALTTKEGVIAGFLQPAKALQPTESSAQPELNSSSSPTVPQHLKELHAQSSTLLSVEGQPQLVRLVSNYRSVFSTGPNDLAAPALCNMTL</sequence>